<feature type="compositionally biased region" description="Basic and acidic residues" evidence="1">
    <location>
        <begin position="11"/>
        <end position="24"/>
    </location>
</feature>
<dbReference type="EMBL" id="JARKHS020019798">
    <property type="protein sequence ID" value="KAK8771394.1"/>
    <property type="molecule type" value="Genomic_DNA"/>
</dbReference>
<feature type="compositionally biased region" description="Polar residues" evidence="1">
    <location>
        <begin position="241"/>
        <end position="251"/>
    </location>
</feature>
<dbReference type="Proteomes" id="UP001321473">
    <property type="component" value="Unassembled WGS sequence"/>
</dbReference>
<feature type="compositionally biased region" description="Low complexity" evidence="1">
    <location>
        <begin position="344"/>
        <end position="358"/>
    </location>
</feature>
<evidence type="ECO:0000313" key="3">
    <source>
        <dbReference type="Proteomes" id="UP001321473"/>
    </source>
</evidence>
<evidence type="ECO:0000256" key="1">
    <source>
        <dbReference type="SAM" id="MobiDB-lite"/>
    </source>
</evidence>
<evidence type="ECO:0000313" key="2">
    <source>
        <dbReference type="EMBL" id="KAK8771394.1"/>
    </source>
</evidence>
<accession>A0AAQ4E9P0</accession>
<protein>
    <submittedName>
        <fullName evidence="2">Uncharacterized protein</fullName>
    </submittedName>
</protein>
<keyword evidence="3" id="KW-1185">Reference proteome</keyword>
<gene>
    <name evidence="2" type="ORF">V5799_025360</name>
</gene>
<organism evidence="2 3">
    <name type="scientific">Amblyomma americanum</name>
    <name type="common">Lone star tick</name>
    <dbReference type="NCBI Taxonomy" id="6943"/>
    <lineage>
        <taxon>Eukaryota</taxon>
        <taxon>Metazoa</taxon>
        <taxon>Ecdysozoa</taxon>
        <taxon>Arthropoda</taxon>
        <taxon>Chelicerata</taxon>
        <taxon>Arachnida</taxon>
        <taxon>Acari</taxon>
        <taxon>Parasitiformes</taxon>
        <taxon>Ixodida</taxon>
        <taxon>Ixodoidea</taxon>
        <taxon>Ixodidae</taxon>
        <taxon>Amblyomminae</taxon>
        <taxon>Amblyomma</taxon>
    </lineage>
</organism>
<feature type="region of interest" description="Disordered" evidence="1">
    <location>
        <begin position="332"/>
        <end position="380"/>
    </location>
</feature>
<feature type="region of interest" description="Disordered" evidence="1">
    <location>
        <begin position="1"/>
        <end position="24"/>
    </location>
</feature>
<dbReference type="AlphaFoldDB" id="A0AAQ4E9P0"/>
<feature type="compositionally biased region" description="Low complexity" evidence="1">
    <location>
        <begin position="367"/>
        <end position="377"/>
    </location>
</feature>
<proteinExistence type="predicted"/>
<reference evidence="2 3" key="1">
    <citation type="journal article" date="2023" name="Arcadia Sci">
        <title>De novo assembly of a long-read Amblyomma americanum tick genome.</title>
        <authorList>
            <person name="Chou S."/>
            <person name="Poskanzer K.E."/>
            <person name="Rollins M."/>
            <person name="Thuy-Boun P.S."/>
        </authorList>
    </citation>
    <scope>NUCLEOTIDE SEQUENCE [LARGE SCALE GENOMIC DNA]</scope>
    <source>
        <strain evidence="2">F_SG_1</strain>
        <tissue evidence="2">Salivary glands</tissue>
    </source>
</reference>
<feature type="region of interest" description="Disordered" evidence="1">
    <location>
        <begin position="241"/>
        <end position="262"/>
    </location>
</feature>
<name>A0AAQ4E9P0_AMBAM</name>
<comment type="caution">
    <text evidence="2">The sequence shown here is derived from an EMBL/GenBank/DDBJ whole genome shotgun (WGS) entry which is preliminary data.</text>
</comment>
<sequence length="410" mass="44386">MAEGAFVEGDQAPRDKDEEHERVPSRLVEEHGDDAQLTAAEPAMQLQRLSDVALDEGIMVGELLKKGRLKNPTLTDRKPLLLDDKNLSVLLEATQNITLRYHLLGTIQDPETPPPAKVALPASPRALSSSDEMLYFKEKVRNAPGPILERRGASCSRLQLGAGRTSGAISATEKPILPSVAAKCALAPAYSPSQLDVGRVKSQIAGLTLKKSSLLRAGDGEQACRKLSKLTQIVIGSANAKTQHSAQQRPQQADFLAPGERDPNGIRDLPLLEVLDRCDLEPVPAAERVRRRVRRYYRADVSCSGSSEGASSLVQLDLSTLLTDASELPHERAVQSATLSPHESSTSWYSFDSDPSSSRMVPAQRDSASGSEASWAAARRDPSPILETAAECCKASSLIRYFESIRPRAP</sequence>